<dbReference type="RefSeq" id="WP_368380841.1">
    <property type="nucleotide sequence ID" value="NZ_JBFRYA010000004.1"/>
</dbReference>
<gene>
    <name evidence="3" type="primary">nosP</name>
    <name evidence="3" type="ORF">AB4876_06510</name>
</gene>
<accession>A0ABV3U4W9</accession>
<evidence type="ECO:0000259" key="1">
    <source>
        <dbReference type="SMART" id="SM00897"/>
    </source>
</evidence>
<dbReference type="InterPro" id="IPR019494">
    <property type="entry name" value="FIST_C"/>
</dbReference>
<dbReference type="Pfam" id="PF08495">
    <property type="entry name" value="FIST"/>
    <property type="match status" value="1"/>
</dbReference>
<proteinExistence type="predicted"/>
<comment type="caution">
    <text evidence="3">The sequence shown here is derived from an EMBL/GenBank/DDBJ whole genome shotgun (WGS) entry which is preliminary data.</text>
</comment>
<dbReference type="Pfam" id="PF10442">
    <property type="entry name" value="FIST_C"/>
    <property type="match status" value="1"/>
</dbReference>
<feature type="domain" description="FIST" evidence="1">
    <location>
        <begin position="47"/>
        <end position="248"/>
    </location>
</feature>
<dbReference type="Proteomes" id="UP001557485">
    <property type="component" value="Unassembled WGS sequence"/>
</dbReference>
<dbReference type="NCBIfam" id="NF041558">
    <property type="entry name" value="NosP"/>
    <property type="match status" value="1"/>
</dbReference>
<evidence type="ECO:0000313" key="3">
    <source>
        <dbReference type="EMBL" id="MEX1668555.1"/>
    </source>
</evidence>
<name>A0ABV3U4W9_9GAMM</name>
<dbReference type="SMART" id="SM00897">
    <property type="entry name" value="FIST"/>
    <property type="match status" value="1"/>
</dbReference>
<dbReference type="EMBL" id="JBFRYA010000004">
    <property type="protein sequence ID" value="MEX1668555.1"/>
    <property type="molecule type" value="Genomic_DNA"/>
</dbReference>
<sequence>MNTAEKQYLNSADSALRTGPAVRYGGSDNPNAVEAAQELFNSLLMARPACVIFFCCVDYDREQLSDTLATLFGDVPVLGCTTAGEISPLGLSAGSITGFCLSADHFVVETALLKNLASFSERGAYDTVKGMMRRLDSRSLAPMLYNSFALSLLDGMSIREELVLSALNEALSGIPLVGGSAGDNLHFRDTHVYYDKQFFSNAAVIILINTTCSFSVLSGHHLVSDFEKLVVTKADPAKRIAHELNAEPAALEYCRVMDISLDELNSASYALHPLSVQVGENFFARSIQQVNDDLSLTFFCAIDTGIVLTKMRDGGLVAEFEQRMESVVAEIGEPQLVIGYDCIHRRIEAEGKGIYEELSTLYQRYKVVGFNTYGEHCDAMHVNHTFTGVVIGEASEFSV</sequence>
<evidence type="ECO:0000259" key="2">
    <source>
        <dbReference type="SMART" id="SM01204"/>
    </source>
</evidence>
<protein>
    <submittedName>
        <fullName evidence="3">Nitric oxide-sensing protein NosP</fullName>
    </submittedName>
</protein>
<dbReference type="PANTHER" id="PTHR40252">
    <property type="entry name" value="BLR0328 PROTEIN"/>
    <property type="match status" value="1"/>
</dbReference>
<keyword evidence="4" id="KW-1185">Reference proteome</keyword>
<reference evidence="3 4" key="1">
    <citation type="journal article" date="2011" name="Int. J. Syst. Evol. Microbiol.">
        <title>Zhongshania antarctica gen. nov., sp. nov. and Zhongshania guokunii sp. nov., gammaproteobacteria respectively isolated from coastal attached (fast) ice and surface seawater of the Antarctic.</title>
        <authorList>
            <person name="Li H.J."/>
            <person name="Zhang X.Y."/>
            <person name="Chen C.X."/>
            <person name="Zhang Y.J."/>
            <person name="Gao Z.M."/>
            <person name="Yu Y."/>
            <person name="Chen X.L."/>
            <person name="Chen B."/>
            <person name="Zhang Y.Z."/>
        </authorList>
    </citation>
    <scope>NUCLEOTIDE SEQUENCE [LARGE SCALE GENOMIC DNA]</scope>
    <source>
        <strain evidence="3 4">ZS6-22T</strain>
    </source>
</reference>
<evidence type="ECO:0000313" key="4">
    <source>
        <dbReference type="Proteomes" id="UP001557485"/>
    </source>
</evidence>
<organism evidence="3 4">
    <name type="scientific">Zhongshania guokunii</name>
    <dbReference type="NCBI Taxonomy" id="641783"/>
    <lineage>
        <taxon>Bacteria</taxon>
        <taxon>Pseudomonadati</taxon>
        <taxon>Pseudomonadota</taxon>
        <taxon>Gammaproteobacteria</taxon>
        <taxon>Cellvibrionales</taxon>
        <taxon>Spongiibacteraceae</taxon>
        <taxon>Zhongshania</taxon>
    </lineage>
</organism>
<dbReference type="PANTHER" id="PTHR40252:SF2">
    <property type="entry name" value="BLR0328 PROTEIN"/>
    <property type="match status" value="1"/>
</dbReference>
<dbReference type="InterPro" id="IPR013702">
    <property type="entry name" value="FIST_domain_N"/>
</dbReference>
<dbReference type="SMART" id="SM01204">
    <property type="entry name" value="FIST_C"/>
    <property type="match status" value="1"/>
</dbReference>
<feature type="domain" description="FIST C-domain" evidence="2">
    <location>
        <begin position="249"/>
        <end position="379"/>
    </location>
</feature>